<reference evidence="1" key="1">
    <citation type="submission" date="2016-10" db="EMBL/GenBank/DDBJ databases">
        <authorList>
            <person name="Benchimol M."/>
            <person name="Almeida L.G."/>
            <person name="Vasconcelos A.T."/>
            <person name="Perreira-Neves A."/>
            <person name="Rosa I.A."/>
            <person name="Tasca T."/>
            <person name="Bogo M.R."/>
            <person name="de Souza W."/>
        </authorList>
    </citation>
    <scope>NUCLEOTIDE SEQUENCE [LARGE SCALE GENOMIC DNA]</scope>
    <source>
        <strain evidence="1">K</strain>
    </source>
</reference>
<protein>
    <submittedName>
        <fullName evidence="1">Uncharacterized protein</fullName>
    </submittedName>
</protein>
<dbReference type="RefSeq" id="XP_068354047.1">
    <property type="nucleotide sequence ID" value="XM_068508418.1"/>
</dbReference>
<dbReference type="Proteomes" id="UP000179807">
    <property type="component" value="Unassembled WGS sequence"/>
</dbReference>
<gene>
    <name evidence="1" type="ORF">TRFO_32300</name>
</gene>
<organism evidence="1 2">
    <name type="scientific">Tritrichomonas foetus</name>
    <dbReference type="NCBI Taxonomy" id="1144522"/>
    <lineage>
        <taxon>Eukaryota</taxon>
        <taxon>Metamonada</taxon>
        <taxon>Parabasalia</taxon>
        <taxon>Tritrichomonadida</taxon>
        <taxon>Tritrichomonadidae</taxon>
        <taxon>Tritrichomonas</taxon>
    </lineage>
</organism>
<dbReference type="EMBL" id="MLAK01000933">
    <property type="protein sequence ID" value="OHT00911.1"/>
    <property type="molecule type" value="Genomic_DNA"/>
</dbReference>
<evidence type="ECO:0000313" key="1">
    <source>
        <dbReference type="EMBL" id="OHT00911.1"/>
    </source>
</evidence>
<proteinExistence type="predicted"/>
<sequence>MCKVVSSTASDMLRVNVGREVMNAKISEVFAVRRSLDIEALSNKLGKVLSHSAAVVITNKGPVLVEYMGDSHVYVFKCNDFKSEKHVFKQRGFYFICDKENGEVPNCEITVKMFADKMVELMKNKKFNTFTHNCHHARYRTMKSFGMSSDNPNSEHKNLIVQGFVDVSKKYPKLRLVYANE</sequence>
<accession>A0A1J4JP37</accession>
<evidence type="ECO:0000313" key="2">
    <source>
        <dbReference type="Proteomes" id="UP000179807"/>
    </source>
</evidence>
<keyword evidence="2" id="KW-1185">Reference proteome</keyword>
<comment type="caution">
    <text evidence="1">The sequence shown here is derived from an EMBL/GenBank/DDBJ whole genome shotgun (WGS) entry which is preliminary data.</text>
</comment>
<name>A0A1J4JP37_9EUKA</name>
<dbReference type="VEuPathDB" id="TrichDB:TRFO_32300"/>
<dbReference type="GeneID" id="94843122"/>
<dbReference type="AlphaFoldDB" id="A0A1J4JP37"/>